<keyword evidence="1" id="KW-0489">Methyltransferase</keyword>
<dbReference type="AlphaFoldDB" id="A0AAD7ZCC3"/>
<evidence type="ECO:0000313" key="4">
    <source>
        <dbReference type="Proteomes" id="UP001233999"/>
    </source>
</evidence>
<accession>A0AAD7ZCC3</accession>
<keyword evidence="2" id="KW-0808">Transferase</keyword>
<sequence length="392" mass="44232">MNCFKFCGKHIYEIGVRTTTNKFHGCTNVRLGSQLKLHENVIYPLLKDSFKFYHKNIETASRCFHASCVLSQIKPSGNSSVNIFDRRAKTLQRERAARASDVEVYDYLKEEVGYRLADRVFDIKRKFKHAVDLGCGRGYVAKNIEADYVEELTVCDLSQTWIDQVPSPENVKINRKVVDEEMLPFEQDSLDLIISSLSMHWVNDLPGAFSQILKCLKNDGVFLGAVFGGETLFELRSSLQLAELERLGGISPHISPFTEIRDIGSLLTRAGFTMLTIDTDEIVVGYPSMFELMWDLKGMAENNAAFNRKLHLGRDTALAAAAIYNQLYGKEVDGKFSVPATFQIIYMLGWKPDASQPKPLARGTGEMSLKDLYRIDEVLKKTGKIPSDEDKT</sequence>
<reference evidence="3" key="2">
    <citation type="submission" date="2023-05" db="EMBL/GenBank/DDBJ databases">
        <authorList>
            <person name="Fouks B."/>
        </authorList>
    </citation>
    <scope>NUCLEOTIDE SEQUENCE</scope>
    <source>
        <strain evidence="3">Stay&amp;Tobe</strain>
        <tissue evidence="3">Testes</tissue>
    </source>
</reference>
<dbReference type="GO" id="GO:0005739">
    <property type="term" value="C:mitochondrion"/>
    <property type="evidence" value="ECO:0007669"/>
    <property type="project" value="TreeGrafter"/>
</dbReference>
<dbReference type="PANTHER" id="PTHR13090">
    <property type="entry name" value="ARGININE-HYDROXYLASE NDUFAF5, MITOCHONDRIAL"/>
    <property type="match status" value="1"/>
</dbReference>
<dbReference type="GO" id="GO:0008168">
    <property type="term" value="F:methyltransferase activity"/>
    <property type="evidence" value="ECO:0007669"/>
    <property type="project" value="UniProtKB-KW"/>
</dbReference>
<keyword evidence="4" id="KW-1185">Reference proteome</keyword>
<evidence type="ECO:0000313" key="3">
    <source>
        <dbReference type="EMBL" id="KAJ9577696.1"/>
    </source>
</evidence>
<dbReference type="EMBL" id="JASPKZ010009349">
    <property type="protein sequence ID" value="KAJ9577696.1"/>
    <property type="molecule type" value="Genomic_DNA"/>
</dbReference>
<dbReference type="Gene3D" id="3.40.50.150">
    <property type="entry name" value="Vaccinia Virus protein VP39"/>
    <property type="match status" value="1"/>
</dbReference>
<dbReference type="Pfam" id="PF13489">
    <property type="entry name" value="Methyltransf_23"/>
    <property type="match status" value="1"/>
</dbReference>
<organism evidence="3 4">
    <name type="scientific">Diploptera punctata</name>
    <name type="common">Pacific beetle cockroach</name>
    <dbReference type="NCBI Taxonomy" id="6984"/>
    <lineage>
        <taxon>Eukaryota</taxon>
        <taxon>Metazoa</taxon>
        <taxon>Ecdysozoa</taxon>
        <taxon>Arthropoda</taxon>
        <taxon>Hexapoda</taxon>
        <taxon>Insecta</taxon>
        <taxon>Pterygota</taxon>
        <taxon>Neoptera</taxon>
        <taxon>Polyneoptera</taxon>
        <taxon>Dictyoptera</taxon>
        <taxon>Blattodea</taxon>
        <taxon>Blaberoidea</taxon>
        <taxon>Blaberidae</taxon>
        <taxon>Diplopterinae</taxon>
        <taxon>Diploptera</taxon>
    </lineage>
</organism>
<gene>
    <name evidence="3" type="ORF">L9F63_005689</name>
</gene>
<proteinExistence type="predicted"/>
<dbReference type="CDD" id="cd02440">
    <property type="entry name" value="AdoMet_MTases"/>
    <property type="match status" value="1"/>
</dbReference>
<evidence type="ECO:0000256" key="2">
    <source>
        <dbReference type="ARBA" id="ARBA00022679"/>
    </source>
</evidence>
<dbReference type="InterPro" id="IPR050602">
    <property type="entry name" value="Malonyl-ACP_OMT"/>
</dbReference>
<dbReference type="InterPro" id="IPR029063">
    <property type="entry name" value="SAM-dependent_MTases_sf"/>
</dbReference>
<evidence type="ECO:0000256" key="1">
    <source>
        <dbReference type="ARBA" id="ARBA00022603"/>
    </source>
</evidence>
<dbReference type="SUPFAM" id="SSF53335">
    <property type="entry name" value="S-adenosyl-L-methionine-dependent methyltransferases"/>
    <property type="match status" value="1"/>
</dbReference>
<evidence type="ECO:0008006" key="5">
    <source>
        <dbReference type="Google" id="ProtNLM"/>
    </source>
</evidence>
<protein>
    <recommendedName>
        <fullName evidence="5">Arginine-hydroxylase NDUFAF5, mitochondrial</fullName>
    </recommendedName>
</protein>
<name>A0AAD7ZCC3_DIPPU</name>
<comment type="caution">
    <text evidence="3">The sequence shown here is derived from an EMBL/GenBank/DDBJ whole genome shotgun (WGS) entry which is preliminary data.</text>
</comment>
<dbReference type="Proteomes" id="UP001233999">
    <property type="component" value="Unassembled WGS sequence"/>
</dbReference>
<dbReference type="GO" id="GO:0032981">
    <property type="term" value="P:mitochondrial respiratory chain complex I assembly"/>
    <property type="evidence" value="ECO:0007669"/>
    <property type="project" value="TreeGrafter"/>
</dbReference>
<dbReference type="PANTHER" id="PTHR13090:SF1">
    <property type="entry name" value="ARGININE-HYDROXYLASE NDUFAF5, MITOCHONDRIAL"/>
    <property type="match status" value="1"/>
</dbReference>
<reference evidence="3" key="1">
    <citation type="journal article" date="2023" name="IScience">
        <title>Live-bearing cockroach genome reveals convergent evolutionary mechanisms linked to viviparity in insects and beyond.</title>
        <authorList>
            <person name="Fouks B."/>
            <person name="Harrison M.C."/>
            <person name="Mikhailova A.A."/>
            <person name="Marchal E."/>
            <person name="English S."/>
            <person name="Carruthers M."/>
            <person name="Jennings E.C."/>
            <person name="Chiamaka E.L."/>
            <person name="Frigard R.A."/>
            <person name="Pippel M."/>
            <person name="Attardo G.M."/>
            <person name="Benoit J.B."/>
            <person name="Bornberg-Bauer E."/>
            <person name="Tobe S.S."/>
        </authorList>
    </citation>
    <scope>NUCLEOTIDE SEQUENCE</scope>
    <source>
        <strain evidence="3">Stay&amp;Tobe</strain>
    </source>
</reference>
<dbReference type="GO" id="GO:0032259">
    <property type="term" value="P:methylation"/>
    <property type="evidence" value="ECO:0007669"/>
    <property type="project" value="UniProtKB-KW"/>
</dbReference>